<evidence type="ECO:0000256" key="3">
    <source>
        <dbReference type="ARBA" id="ARBA00023163"/>
    </source>
</evidence>
<evidence type="ECO:0000313" key="7">
    <source>
        <dbReference type="Proteomes" id="UP000239434"/>
    </source>
</evidence>
<evidence type="ECO:0000259" key="5">
    <source>
        <dbReference type="PROSITE" id="PS50977"/>
    </source>
</evidence>
<feature type="DNA-binding region" description="H-T-H motif" evidence="4">
    <location>
        <begin position="45"/>
        <end position="64"/>
    </location>
</feature>
<dbReference type="GO" id="GO:0000976">
    <property type="term" value="F:transcription cis-regulatory region binding"/>
    <property type="evidence" value="ECO:0007669"/>
    <property type="project" value="TreeGrafter"/>
</dbReference>
<evidence type="ECO:0000313" key="6">
    <source>
        <dbReference type="EMBL" id="PRD40583.1"/>
    </source>
</evidence>
<dbReference type="Proteomes" id="UP000239434">
    <property type="component" value="Unassembled WGS sequence"/>
</dbReference>
<dbReference type="PANTHER" id="PTHR30055">
    <property type="entry name" value="HTH-TYPE TRANSCRIPTIONAL REGULATOR RUTR"/>
    <property type="match status" value="1"/>
</dbReference>
<dbReference type="InterPro" id="IPR001647">
    <property type="entry name" value="HTH_TetR"/>
</dbReference>
<proteinExistence type="predicted"/>
<dbReference type="GO" id="GO:0003700">
    <property type="term" value="F:DNA-binding transcription factor activity"/>
    <property type="evidence" value="ECO:0007669"/>
    <property type="project" value="TreeGrafter"/>
</dbReference>
<dbReference type="SUPFAM" id="SSF46689">
    <property type="entry name" value="Homeodomain-like"/>
    <property type="match status" value="1"/>
</dbReference>
<organism evidence="6 7">
    <name type="scientific">Phyllobacterium phragmitis</name>
    <dbReference type="NCBI Taxonomy" id="2670329"/>
    <lineage>
        <taxon>Bacteria</taxon>
        <taxon>Pseudomonadati</taxon>
        <taxon>Pseudomonadota</taxon>
        <taxon>Alphaproteobacteria</taxon>
        <taxon>Hyphomicrobiales</taxon>
        <taxon>Phyllobacteriaceae</taxon>
        <taxon>Phyllobacterium</taxon>
    </lineage>
</organism>
<evidence type="ECO:0000256" key="2">
    <source>
        <dbReference type="ARBA" id="ARBA00023125"/>
    </source>
</evidence>
<dbReference type="SUPFAM" id="SSF48498">
    <property type="entry name" value="Tetracyclin repressor-like, C-terminal domain"/>
    <property type="match status" value="1"/>
</dbReference>
<feature type="domain" description="HTH tetR-type" evidence="5">
    <location>
        <begin position="22"/>
        <end position="82"/>
    </location>
</feature>
<dbReference type="InterPro" id="IPR036271">
    <property type="entry name" value="Tet_transcr_reg_TetR-rel_C_sf"/>
</dbReference>
<dbReference type="Pfam" id="PF00440">
    <property type="entry name" value="TetR_N"/>
    <property type="match status" value="1"/>
</dbReference>
<dbReference type="Gene3D" id="1.10.10.60">
    <property type="entry name" value="Homeodomain-like"/>
    <property type="match status" value="1"/>
</dbReference>
<dbReference type="PROSITE" id="PS50977">
    <property type="entry name" value="HTH_TETR_2"/>
    <property type="match status" value="1"/>
</dbReference>
<dbReference type="EMBL" id="PVBR01000039">
    <property type="protein sequence ID" value="PRD40583.1"/>
    <property type="molecule type" value="Genomic_DNA"/>
</dbReference>
<dbReference type="Gene3D" id="1.10.357.10">
    <property type="entry name" value="Tetracycline Repressor, domain 2"/>
    <property type="match status" value="1"/>
</dbReference>
<gene>
    <name evidence="6" type="ORF">C5748_26235</name>
</gene>
<accession>A0A2S9IJ66</accession>
<comment type="caution">
    <text evidence="6">The sequence shown here is derived from an EMBL/GenBank/DDBJ whole genome shotgun (WGS) entry which is preliminary data.</text>
</comment>
<reference evidence="6 7" key="1">
    <citation type="submission" date="2018-02" db="EMBL/GenBank/DDBJ databases">
        <title>The draft genome of Phyllobacterium sp. 1N-3.</title>
        <authorList>
            <person name="Liu L."/>
            <person name="Li L."/>
            <person name="Zhang X."/>
            <person name="Wang T."/>
            <person name="Liang L."/>
        </authorList>
    </citation>
    <scope>NUCLEOTIDE SEQUENCE [LARGE SCALE GENOMIC DNA]</scope>
    <source>
        <strain evidence="6 7">1N-3</strain>
    </source>
</reference>
<evidence type="ECO:0000256" key="4">
    <source>
        <dbReference type="PROSITE-ProRule" id="PRU00335"/>
    </source>
</evidence>
<dbReference type="PANTHER" id="PTHR30055:SF148">
    <property type="entry name" value="TETR-FAMILY TRANSCRIPTIONAL REGULATOR"/>
    <property type="match status" value="1"/>
</dbReference>
<dbReference type="Pfam" id="PF16859">
    <property type="entry name" value="TetR_C_11"/>
    <property type="match status" value="1"/>
</dbReference>
<keyword evidence="1" id="KW-0805">Transcription regulation</keyword>
<keyword evidence="2 4" id="KW-0238">DNA-binding</keyword>
<dbReference type="InterPro" id="IPR011075">
    <property type="entry name" value="TetR_C"/>
</dbReference>
<dbReference type="RefSeq" id="WP_105745856.1">
    <property type="nucleotide sequence ID" value="NZ_PVBR01000039.1"/>
</dbReference>
<sequence>MERKSIDRKKRRKPSGAAVIRPELTTALFRALFEEWAKTGYAAVSLERVAARAGAGKAAIYRRWPSKLEFACEAIRSVEVMRLGSTDQGSLQADISEYLRATRAVLRHPLVRRIIPDLVAERLRSNELSTMLDGIAEARRQFGHRLLDRAIARNELRADLDRELALDLLFAPLYSRIIVRGKSFTKAELDRLGNALHAAVKAC</sequence>
<name>A0A2S9IJ66_9HYPH</name>
<dbReference type="InterPro" id="IPR009057">
    <property type="entry name" value="Homeodomain-like_sf"/>
</dbReference>
<keyword evidence="7" id="KW-1185">Reference proteome</keyword>
<keyword evidence="3" id="KW-0804">Transcription</keyword>
<dbReference type="AlphaFoldDB" id="A0A2S9IJ66"/>
<protein>
    <submittedName>
        <fullName evidence="6">TetR family transcriptional regulator</fullName>
    </submittedName>
</protein>
<dbReference type="InterPro" id="IPR050109">
    <property type="entry name" value="HTH-type_TetR-like_transc_reg"/>
</dbReference>
<evidence type="ECO:0000256" key="1">
    <source>
        <dbReference type="ARBA" id="ARBA00023015"/>
    </source>
</evidence>